<dbReference type="EC" id="2.1.1.144" evidence="5"/>
<sequence>MRWDPEAYLGYADLRSRPFFELIVRIDERSPRRVADLGCGPGHLTQALSQRWPSAALEAWDSSADMVRDAQARGIDARLGDVRDWSPKPDTNVVICNAVLHWVPDHTELLRQWVTALTPGAWLAVAMPRNVDEPSHTLVRDLANEPHWRDILAEVVAPATDILDATSYAELFADLGCEIDAWETTYIQRLTGNDPVLEWLTGTTLRPVKASLDDEEWQRFRTELAPRLREAYPQRSDGTTLFPFRRVFAVARVR</sequence>
<dbReference type="EMBL" id="JBHSXX010000001">
    <property type="protein sequence ID" value="MFC6867912.1"/>
    <property type="molecule type" value="Genomic_DNA"/>
</dbReference>
<evidence type="ECO:0000256" key="2">
    <source>
        <dbReference type="ARBA" id="ARBA00022603"/>
    </source>
</evidence>
<keyword evidence="1 5" id="KW-0963">Cytoplasm</keyword>
<comment type="caution">
    <text evidence="6">The sequence shown here is derived from an EMBL/GenBank/DDBJ whole genome shotgun (WGS) entry which is preliminary data.</text>
</comment>
<dbReference type="SUPFAM" id="SSF53335">
    <property type="entry name" value="S-adenosyl-L-methionine-dependent methyltransferases"/>
    <property type="match status" value="1"/>
</dbReference>
<comment type="subcellular location">
    <subcellularLocation>
        <location evidence="5">Cytoplasm</location>
    </subcellularLocation>
</comment>
<dbReference type="NCBIfam" id="NF010703">
    <property type="entry name" value="PRK14103.1"/>
    <property type="match status" value="1"/>
</dbReference>
<evidence type="ECO:0000313" key="6">
    <source>
        <dbReference type="EMBL" id="MFC6867912.1"/>
    </source>
</evidence>
<dbReference type="GO" id="GO:0030798">
    <property type="term" value="F:trans-aconitate 2-methyltransferase activity"/>
    <property type="evidence" value="ECO:0007669"/>
    <property type="project" value="UniProtKB-EC"/>
</dbReference>
<keyword evidence="2 5" id="KW-0489">Methyltransferase</keyword>
<dbReference type="Proteomes" id="UP001596337">
    <property type="component" value="Unassembled WGS sequence"/>
</dbReference>
<dbReference type="CDD" id="cd02440">
    <property type="entry name" value="AdoMet_MTases"/>
    <property type="match status" value="1"/>
</dbReference>
<dbReference type="GO" id="GO:0032259">
    <property type="term" value="P:methylation"/>
    <property type="evidence" value="ECO:0007669"/>
    <property type="project" value="UniProtKB-KW"/>
</dbReference>
<evidence type="ECO:0000313" key="7">
    <source>
        <dbReference type="Proteomes" id="UP001596337"/>
    </source>
</evidence>
<keyword evidence="7" id="KW-1185">Reference proteome</keyword>
<organism evidence="6 7">
    <name type="scientific">Haloechinothrix salitolerans</name>
    <dbReference type="NCBI Taxonomy" id="926830"/>
    <lineage>
        <taxon>Bacteria</taxon>
        <taxon>Bacillati</taxon>
        <taxon>Actinomycetota</taxon>
        <taxon>Actinomycetes</taxon>
        <taxon>Pseudonocardiales</taxon>
        <taxon>Pseudonocardiaceae</taxon>
        <taxon>Haloechinothrix</taxon>
    </lineage>
</organism>
<dbReference type="InterPro" id="IPR023506">
    <property type="entry name" value="Trans-aconitate_MeTrfase"/>
</dbReference>
<dbReference type="PANTHER" id="PTHR43861">
    <property type="entry name" value="TRANS-ACONITATE 2-METHYLTRANSFERASE-RELATED"/>
    <property type="match status" value="1"/>
</dbReference>
<keyword evidence="3 5" id="KW-0808">Transferase</keyword>
<evidence type="ECO:0000256" key="3">
    <source>
        <dbReference type="ARBA" id="ARBA00022679"/>
    </source>
</evidence>
<dbReference type="InterPro" id="IPR023149">
    <property type="entry name" value="Trans_acon_MeTrfase_C"/>
</dbReference>
<dbReference type="Gene3D" id="3.40.50.150">
    <property type="entry name" value="Vaccinia Virus protein VP39"/>
    <property type="match status" value="1"/>
</dbReference>
<dbReference type="PANTHER" id="PTHR43861:SF1">
    <property type="entry name" value="TRANS-ACONITATE 2-METHYLTRANSFERASE"/>
    <property type="match status" value="1"/>
</dbReference>
<comment type="function">
    <text evidence="5">Catalyzes the S-adenosylmethionine monomethyl esterification of trans-aconitate.</text>
</comment>
<name>A0ABW2BY17_9PSEU</name>
<accession>A0ABW2BY17</accession>
<protein>
    <recommendedName>
        <fullName evidence="5">Trans-aconitate 2-methyltransferase</fullName>
        <ecNumber evidence="5">2.1.1.144</ecNumber>
    </recommendedName>
</protein>
<dbReference type="Gene3D" id="1.10.150.290">
    <property type="entry name" value="S-adenosyl-L-methionine-dependent methyltransferases"/>
    <property type="match status" value="1"/>
</dbReference>
<dbReference type="RefSeq" id="WP_345396219.1">
    <property type="nucleotide sequence ID" value="NZ_BAABLA010000025.1"/>
</dbReference>
<dbReference type="InterPro" id="IPR029063">
    <property type="entry name" value="SAM-dependent_MTases_sf"/>
</dbReference>
<keyword evidence="4 5" id="KW-0949">S-adenosyl-L-methionine</keyword>
<evidence type="ECO:0000256" key="4">
    <source>
        <dbReference type="ARBA" id="ARBA00022691"/>
    </source>
</evidence>
<evidence type="ECO:0000256" key="5">
    <source>
        <dbReference type="HAMAP-Rule" id="MF_00560"/>
    </source>
</evidence>
<comment type="catalytic activity">
    <reaction evidence="5">
        <text>trans-aconitate + S-adenosyl-L-methionine = (E)-3-(methoxycarbonyl)pent-2-enedioate + S-adenosyl-L-homocysteine</text>
        <dbReference type="Rhea" id="RHEA:14969"/>
        <dbReference type="ChEBI" id="CHEBI:15708"/>
        <dbReference type="ChEBI" id="CHEBI:57470"/>
        <dbReference type="ChEBI" id="CHEBI:57856"/>
        <dbReference type="ChEBI" id="CHEBI:59789"/>
        <dbReference type="EC" id="2.1.1.144"/>
    </reaction>
</comment>
<proteinExistence type="inferred from homology"/>
<gene>
    <name evidence="5" type="primary">tam</name>
    <name evidence="6" type="ORF">ACFQGD_12205</name>
</gene>
<dbReference type="HAMAP" id="MF_00560">
    <property type="entry name" value="Tran_acon_Me_trans"/>
    <property type="match status" value="1"/>
</dbReference>
<evidence type="ECO:0000256" key="1">
    <source>
        <dbReference type="ARBA" id="ARBA00022490"/>
    </source>
</evidence>
<dbReference type="Pfam" id="PF13489">
    <property type="entry name" value="Methyltransf_23"/>
    <property type="match status" value="1"/>
</dbReference>
<comment type="similarity">
    <text evidence="5">Belongs to the methyltransferase superfamily. Tam family.</text>
</comment>
<reference evidence="7" key="1">
    <citation type="journal article" date="2019" name="Int. J. Syst. Evol. Microbiol.">
        <title>The Global Catalogue of Microorganisms (GCM) 10K type strain sequencing project: providing services to taxonomists for standard genome sequencing and annotation.</title>
        <authorList>
            <consortium name="The Broad Institute Genomics Platform"/>
            <consortium name="The Broad Institute Genome Sequencing Center for Infectious Disease"/>
            <person name="Wu L."/>
            <person name="Ma J."/>
        </authorList>
    </citation>
    <scope>NUCLEOTIDE SEQUENCE [LARGE SCALE GENOMIC DNA]</scope>
    <source>
        <strain evidence="7">KCTC 32255</strain>
    </source>
</reference>